<proteinExistence type="inferred from homology"/>
<keyword evidence="2" id="KW-0645">Protease</keyword>
<feature type="domain" description="NlpC/P60" evidence="5">
    <location>
        <begin position="133"/>
        <end position="254"/>
    </location>
</feature>
<evidence type="ECO:0000259" key="5">
    <source>
        <dbReference type="PROSITE" id="PS51935"/>
    </source>
</evidence>
<evidence type="ECO:0000256" key="4">
    <source>
        <dbReference type="ARBA" id="ARBA00022807"/>
    </source>
</evidence>
<accession>A0A3M9MGK7</accession>
<dbReference type="EMBL" id="RJJQ01000002">
    <property type="protein sequence ID" value="RNI24624.1"/>
    <property type="molecule type" value="Genomic_DNA"/>
</dbReference>
<evidence type="ECO:0000313" key="6">
    <source>
        <dbReference type="EMBL" id="RNI24624.1"/>
    </source>
</evidence>
<dbReference type="InterPro" id="IPR000064">
    <property type="entry name" value="NLP_P60_dom"/>
</dbReference>
<evidence type="ECO:0000313" key="7">
    <source>
        <dbReference type="Proteomes" id="UP000271678"/>
    </source>
</evidence>
<dbReference type="GO" id="GO:0006508">
    <property type="term" value="P:proteolysis"/>
    <property type="evidence" value="ECO:0007669"/>
    <property type="project" value="UniProtKB-KW"/>
</dbReference>
<keyword evidence="7" id="KW-1185">Reference proteome</keyword>
<evidence type="ECO:0000256" key="2">
    <source>
        <dbReference type="ARBA" id="ARBA00022670"/>
    </source>
</evidence>
<gene>
    <name evidence="6" type="ORF">EFY87_02625</name>
</gene>
<dbReference type="InterPro" id="IPR038765">
    <property type="entry name" value="Papain-like_cys_pep_sf"/>
</dbReference>
<dbReference type="InterPro" id="IPR051202">
    <property type="entry name" value="Peptidase_C40"/>
</dbReference>
<dbReference type="Pfam" id="PF00877">
    <property type="entry name" value="NLPC_P60"/>
    <property type="match status" value="1"/>
</dbReference>
<reference evidence="6 7" key="1">
    <citation type="submission" date="2018-11" db="EMBL/GenBank/DDBJ databases">
        <title>Draft genome of Simplicispira Flexivirga sp. BO-16.</title>
        <authorList>
            <person name="Im W.T."/>
        </authorList>
    </citation>
    <scope>NUCLEOTIDE SEQUENCE [LARGE SCALE GENOMIC DNA]</scope>
    <source>
        <strain evidence="6 7">BO-16</strain>
    </source>
</reference>
<dbReference type="PANTHER" id="PTHR47053:SF1">
    <property type="entry name" value="MUREIN DD-ENDOPEPTIDASE MEPH-RELATED"/>
    <property type="match status" value="1"/>
</dbReference>
<organism evidence="6 7">
    <name type="scientific">Flexivirga caeni</name>
    <dbReference type="NCBI Taxonomy" id="2294115"/>
    <lineage>
        <taxon>Bacteria</taxon>
        <taxon>Bacillati</taxon>
        <taxon>Actinomycetota</taxon>
        <taxon>Actinomycetes</taxon>
        <taxon>Micrococcales</taxon>
        <taxon>Dermacoccaceae</taxon>
        <taxon>Flexivirga</taxon>
    </lineage>
</organism>
<name>A0A3M9MGK7_9MICO</name>
<protein>
    <submittedName>
        <fullName evidence="6">NlpC/P60 family protein</fullName>
    </submittedName>
</protein>
<keyword evidence="3" id="KW-0378">Hydrolase</keyword>
<evidence type="ECO:0000256" key="3">
    <source>
        <dbReference type="ARBA" id="ARBA00022801"/>
    </source>
</evidence>
<dbReference type="SUPFAM" id="SSF54001">
    <property type="entry name" value="Cysteine proteinases"/>
    <property type="match status" value="1"/>
</dbReference>
<dbReference type="Proteomes" id="UP000271678">
    <property type="component" value="Unassembled WGS sequence"/>
</dbReference>
<dbReference type="AlphaFoldDB" id="A0A3M9MGK7"/>
<sequence>MLDGPVIIDMNCSQLAIVNVPVTGLWTNPTSPRPIDAPLLADEPDHDRWLAGLDAQPTLEQGRLGLFDRFDSELVEGEPVVVTGHDADGWTRVAAPWQPYDGSTAGYPGYVRTAHLRPAADAPLDQLPAAGRTPSVDAFLDAARRHIGLAYLWGGISPAGLDCSGLVHHSLRHLGVIFPRDAGDQYSACEDIPIPDAQPGDLYFFAHPGKPLHHVGIVTGPGRILHSPSTGEVVVEEPMPAPRQATLTAVGRIRQLHSRYL</sequence>
<dbReference type="PANTHER" id="PTHR47053">
    <property type="entry name" value="MUREIN DD-ENDOPEPTIDASE MEPH-RELATED"/>
    <property type="match status" value="1"/>
</dbReference>
<comment type="caution">
    <text evidence="6">The sequence shown here is derived from an EMBL/GenBank/DDBJ whole genome shotgun (WGS) entry which is preliminary data.</text>
</comment>
<dbReference type="GO" id="GO:0008234">
    <property type="term" value="F:cysteine-type peptidase activity"/>
    <property type="evidence" value="ECO:0007669"/>
    <property type="project" value="UniProtKB-KW"/>
</dbReference>
<comment type="similarity">
    <text evidence="1">Belongs to the peptidase C40 family.</text>
</comment>
<dbReference type="PROSITE" id="PS51935">
    <property type="entry name" value="NLPC_P60"/>
    <property type="match status" value="1"/>
</dbReference>
<keyword evidence="4" id="KW-0788">Thiol protease</keyword>
<evidence type="ECO:0000256" key="1">
    <source>
        <dbReference type="ARBA" id="ARBA00007074"/>
    </source>
</evidence>
<dbReference type="Gene3D" id="3.90.1720.10">
    <property type="entry name" value="endopeptidase domain like (from Nostoc punctiforme)"/>
    <property type="match status" value="1"/>
</dbReference>